<gene>
    <name evidence="1" type="ORF">HMPREF3293_01176</name>
</gene>
<reference evidence="1 2" key="1">
    <citation type="submission" date="2016-02" db="EMBL/GenBank/DDBJ databases">
        <authorList>
            <person name="Wen L."/>
            <person name="He K."/>
            <person name="Yang H."/>
        </authorList>
    </citation>
    <scope>NUCLEOTIDE SEQUENCE [LARGE SCALE GENOMIC DNA]</scope>
    <source>
        <strain evidence="1 2">DSM 22607</strain>
    </source>
</reference>
<comment type="caution">
    <text evidence="1">The sequence shown here is derived from an EMBL/GenBank/DDBJ whole genome shotgun (WGS) entry which is preliminary data.</text>
</comment>
<protein>
    <submittedName>
        <fullName evidence="1">Uncharacterized protein</fullName>
    </submittedName>
</protein>
<dbReference type="EMBL" id="LSZW01000054">
    <property type="protein sequence ID" value="KXK65884.1"/>
    <property type="molecule type" value="Genomic_DNA"/>
</dbReference>
<name>A0A136Q5L7_9FIRM</name>
<organism evidence="1 2">
    <name type="scientific">Christensenella minuta</name>
    <dbReference type="NCBI Taxonomy" id="626937"/>
    <lineage>
        <taxon>Bacteria</taxon>
        <taxon>Bacillati</taxon>
        <taxon>Bacillota</taxon>
        <taxon>Clostridia</taxon>
        <taxon>Christensenellales</taxon>
        <taxon>Christensenellaceae</taxon>
        <taxon>Christensenella</taxon>
    </lineage>
</organism>
<dbReference type="AlphaFoldDB" id="A0A136Q5L7"/>
<proteinExistence type="predicted"/>
<evidence type="ECO:0000313" key="1">
    <source>
        <dbReference type="EMBL" id="KXK65884.1"/>
    </source>
</evidence>
<sequence length="46" mass="5056">MITFKYGAKNSIYSPFPHSLMIPFPVQSKQPGGAFAAGLLFIVNRL</sequence>
<dbReference type="Proteomes" id="UP000070366">
    <property type="component" value="Unassembled WGS sequence"/>
</dbReference>
<keyword evidence="2" id="KW-1185">Reference proteome</keyword>
<evidence type="ECO:0000313" key="2">
    <source>
        <dbReference type="Proteomes" id="UP000070366"/>
    </source>
</evidence>
<accession>A0A136Q5L7</accession>